<keyword evidence="17" id="KW-1185">Reference proteome</keyword>
<dbReference type="eggNOG" id="KOG3875">
    <property type="taxonomic scope" value="Eukaryota"/>
</dbReference>
<evidence type="ECO:0000256" key="1">
    <source>
        <dbReference type="ARBA" id="ARBA00004549"/>
    </source>
</evidence>
<dbReference type="EMBL" id="CAHR02000193">
    <property type="protein sequence ID" value="CCG83999.1"/>
    <property type="molecule type" value="Genomic_DNA"/>
</dbReference>
<evidence type="ECO:0000313" key="16">
    <source>
        <dbReference type="EMBL" id="CCG83999.1"/>
    </source>
</evidence>
<evidence type="ECO:0000256" key="5">
    <source>
        <dbReference type="ARBA" id="ARBA00022692"/>
    </source>
</evidence>
<dbReference type="FunFam" id="2.30.30.40:FF:000128">
    <property type="entry name" value="Peroxisomal membrane protein (Pex13)"/>
    <property type="match status" value="1"/>
</dbReference>
<comment type="caution">
    <text evidence="16">The sequence shown here is derived from an EMBL/GenBank/DDBJ whole genome shotgun (WGS) entry which is preliminary data.</text>
</comment>
<evidence type="ECO:0000256" key="10">
    <source>
        <dbReference type="ARBA" id="ARBA00023140"/>
    </source>
</evidence>
<dbReference type="AlphaFoldDB" id="R4XL04"/>
<protein>
    <recommendedName>
        <fullName evidence="12">Peroxisomal membrane protein PEX13</fullName>
    </recommendedName>
    <alternativeName>
        <fullName evidence="11">Peroxin-13</fullName>
    </alternativeName>
</protein>
<comment type="subcellular location">
    <subcellularLocation>
        <location evidence="1">Peroxisome membrane</location>
        <topology evidence="1">Single-pass membrane protein</topology>
    </subcellularLocation>
</comment>
<dbReference type="InterPro" id="IPR035463">
    <property type="entry name" value="Pex13"/>
</dbReference>
<evidence type="ECO:0000256" key="6">
    <source>
        <dbReference type="ARBA" id="ARBA00022927"/>
    </source>
</evidence>
<gene>
    <name evidence="16" type="ORF">TAPDE_004358</name>
</gene>
<dbReference type="PANTHER" id="PTHR19332:SF1">
    <property type="entry name" value="PEROXISOMAL MEMBRANE PROTEIN PEX13"/>
    <property type="match status" value="1"/>
</dbReference>
<evidence type="ECO:0000256" key="2">
    <source>
        <dbReference type="ARBA" id="ARBA00006033"/>
    </source>
</evidence>
<evidence type="ECO:0000256" key="14">
    <source>
        <dbReference type="PROSITE-ProRule" id="PRU00192"/>
    </source>
</evidence>
<dbReference type="PANTHER" id="PTHR19332">
    <property type="entry name" value="PEROXISOMAL MEMBRANE PROTEIN PEX13"/>
    <property type="match status" value="1"/>
</dbReference>
<dbReference type="PROSITE" id="PS50002">
    <property type="entry name" value="SH3"/>
    <property type="match status" value="1"/>
</dbReference>
<dbReference type="OrthoDB" id="10037838at2759"/>
<keyword evidence="6" id="KW-0653">Protein transport</keyword>
<evidence type="ECO:0000256" key="12">
    <source>
        <dbReference type="ARBA" id="ARBA00034535"/>
    </source>
</evidence>
<proteinExistence type="inferred from homology"/>
<dbReference type="Pfam" id="PF00018">
    <property type="entry name" value="SH3_1"/>
    <property type="match status" value="1"/>
</dbReference>
<evidence type="ECO:0000256" key="3">
    <source>
        <dbReference type="ARBA" id="ARBA00022443"/>
    </source>
</evidence>
<keyword evidence="5" id="KW-0812">Transmembrane</keyword>
<keyword evidence="10" id="KW-0576">Peroxisome</keyword>
<name>R4XL04_TAPDE</name>
<accession>R4XL04</accession>
<comment type="similarity">
    <text evidence="2">Belongs to the peroxin-13 family.</text>
</comment>
<dbReference type="GO" id="GO:0005778">
    <property type="term" value="C:peroxisomal membrane"/>
    <property type="evidence" value="ECO:0007669"/>
    <property type="project" value="UniProtKB-SubCell"/>
</dbReference>
<evidence type="ECO:0000313" key="17">
    <source>
        <dbReference type="Proteomes" id="UP000013776"/>
    </source>
</evidence>
<keyword evidence="8" id="KW-0811">Translocation</keyword>
<evidence type="ECO:0000259" key="15">
    <source>
        <dbReference type="PROSITE" id="PS50002"/>
    </source>
</evidence>
<evidence type="ECO:0000256" key="4">
    <source>
        <dbReference type="ARBA" id="ARBA00022448"/>
    </source>
</evidence>
<dbReference type="VEuPathDB" id="FungiDB:TAPDE_004358"/>
<organism evidence="16 17">
    <name type="scientific">Taphrina deformans (strain PYCC 5710 / ATCC 11124 / CBS 356.35 / IMI 108563 / JCM 9778 / NBRC 8474)</name>
    <name type="common">Peach leaf curl fungus</name>
    <name type="synonym">Lalaria deformans</name>
    <dbReference type="NCBI Taxonomy" id="1097556"/>
    <lineage>
        <taxon>Eukaryota</taxon>
        <taxon>Fungi</taxon>
        <taxon>Dikarya</taxon>
        <taxon>Ascomycota</taxon>
        <taxon>Taphrinomycotina</taxon>
        <taxon>Taphrinomycetes</taxon>
        <taxon>Taphrinales</taxon>
        <taxon>Taphrinaceae</taxon>
        <taxon>Taphrina</taxon>
    </lineage>
</organism>
<dbReference type="GO" id="GO:0016560">
    <property type="term" value="P:protein import into peroxisome matrix, docking"/>
    <property type="evidence" value="ECO:0007669"/>
    <property type="project" value="InterPro"/>
</dbReference>
<keyword evidence="3 14" id="KW-0728">SH3 domain</keyword>
<keyword evidence="4" id="KW-0813">Transport</keyword>
<evidence type="ECO:0000256" key="7">
    <source>
        <dbReference type="ARBA" id="ARBA00022989"/>
    </source>
</evidence>
<dbReference type="Proteomes" id="UP000013776">
    <property type="component" value="Unassembled WGS sequence"/>
</dbReference>
<comment type="subunit">
    <text evidence="13">Interacts (via SH3 domain) with PEX14 (via SH3-binding motif); forming the PEX13-PEX14 docking complex.</text>
</comment>
<dbReference type="SUPFAM" id="SSF50044">
    <property type="entry name" value="SH3-domain"/>
    <property type="match status" value="1"/>
</dbReference>
<evidence type="ECO:0000256" key="11">
    <source>
        <dbReference type="ARBA" id="ARBA00029693"/>
    </source>
</evidence>
<dbReference type="Pfam" id="PF04088">
    <property type="entry name" value="Peroxin-13_N"/>
    <property type="match status" value="1"/>
</dbReference>
<reference evidence="16 17" key="1">
    <citation type="journal article" date="2013" name="MBio">
        <title>Genome sequencing of the plant pathogen Taphrina deformans, the causal agent of peach leaf curl.</title>
        <authorList>
            <person name="Cisse O.H."/>
            <person name="Almeida J.M.G.C.F."/>
            <person name="Fonseca A."/>
            <person name="Kumar A.A."/>
            <person name="Salojaervi J."/>
            <person name="Overmyer K."/>
            <person name="Hauser P.M."/>
            <person name="Pagni M."/>
        </authorList>
    </citation>
    <scope>NUCLEOTIDE SEQUENCE [LARGE SCALE GENOMIC DNA]</scope>
    <source>
        <strain evidence="17">PYCC 5710 / ATCC 11124 / CBS 356.35 / IMI 108563 / JCM 9778 / NBRC 8474</strain>
    </source>
</reference>
<keyword evidence="9" id="KW-0472">Membrane</keyword>
<keyword evidence="7" id="KW-1133">Transmembrane helix</keyword>
<dbReference type="InterPro" id="IPR001452">
    <property type="entry name" value="SH3_domain"/>
</dbReference>
<dbReference type="SMART" id="SM00326">
    <property type="entry name" value="SH3"/>
    <property type="match status" value="1"/>
</dbReference>
<evidence type="ECO:0000256" key="8">
    <source>
        <dbReference type="ARBA" id="ARBA00023010"/>
    </source>
</evidence>
<dbReference type="InterPro" id="IPR036028">
    <property type="entry name" value="SH3-like_dom_sf"/>
</dbReference>
<dbReference type="CDD" id="cd11771">
    <property type="entry name" value="SH3_Pex13p_fungal"/>
    <property type="match status" value="1"/>
</dbReference>
<evidence type="ECO:0000256" key="13">
    <source>
        <dbReference type="ARBA" id="ARBA00065871"/>
    </source>
</evidence>
<dbReference type="GO" id="GO:1990429">
    <property type="term" value="C:peroxisomal importomer complex"/>
    <property type="evidence" value="ECO:0007669"/>
    <property type="project" value="TreeGrafter"/>
</dbReference>
<sequence length="318" mass="35101">MAVWDLTEATALRWAVAMAATEECRPMEGMGLLWEDSEEAMVVWVVMAVGPGYDPNNPNFSQSMQNSTQATFQFIQSIVGAFGGFAQMLESTFMATHSSFFAMVSVAEQFGNLRNGIGSVLGIFAMMRWVRTLMAKLAGRPLPDSEISVENFASFTAGGRADPTPSGPKMSKKPLLVFLMAAIGLPYLMSKLIRAMTAREEEERARLQAEQGAAGMNGPIDPSTLEFCRALYDFIPQDVQMELALKKGDLVAILSKTDPMGNPSQWWRGRLRDGKIGYLPSNYVELIPRKEQLQKSIESAKVSDVKLSPEEFQRNFAS</sequence>
<dbReference type="STRING" id="1097556.R4XL04"/>
<feature type="domain" description="SH3" evidence="15">
    <location>
        <begin position="223"/>
        <end position="289"/>
    </location>
</feature>
<dbReference type="Gene3D" id="2.30.30.40">
    <property type="entry name" value="SH3 Domains"/>
    <property type="match status" value="1"/>
</dbReference>
<dbReference type="PRINTS" id="PR00452">
    <property type="entry name" value="SH3DOMAIN"/>
</dbReference>
<dbReference type="InterPro" id="IPR007223">
    <property type="entry name" value="Peroxin-13_N"/>
</dbReference>
<evidence type="ECO:0000256" key="9">
    <source>
        <dbReference type="ARBA" id="ARBA00023136"/>
    </source>
</evidence>